<protein>
    <submittedName>
        <fullName evidence="9">8-oxo-dGTP pyrophosphatase MutT (NUDIX family)</fullName>
    </submittedName>
</protein>
<dbReference type="Gene3D" id="3.90.79.10">
    <property type="entry name" value="Nucleoside Triphosphate Pyrophosphohydrolase"/>
    <property type="match status" value="1"/>
</dbReference>
<evidence type="ECO:0000256" key="5">
    <source>
        <dbReference type="ARBA" id="ARBA00022842"/>
    </source>
</evidence>
<evidence type="ECO:0000256" key="3">
    <source>
        <dbReference type="ARBA" id="ARBA00022723"/>
    </source>
</evidence>
<dbReference type="GO" id="GO:0010945">
    <property type="term" value="F:coenzyme A diphosphatase activity"/>
    <property type="evidence" value="ECO:0007669"/>
    <property type="project" value="InterPro"/>
</dbReference>
<evidence type="ECO:0000256" key="1">
    <source>
        <dbReference type="ARBA" id="ARBA00001936"/>
    </source>
</evidence>
<dbReference type="Proteomes" id="UP000523079">
    <property type="component" value="Unassembled WGS sequence"/>
</dbReference>
<dbReference type="SUPFAM" id="SSF55811">
    <property type="entry name" value="Nudix"/>
    <property type="match status" value="1"/>
</dbReference>
<gene>
    <name evidence="9" type="ORF">FHX74_001592</name>
</gene>
<dbReference type="CDD" id="cd03426">
    <property type="entry name" value="NUDIX_CoAse_Nudt7"/>
    <property type="match status" value="1"/>
</dbReference>
<dbReference type="RefSeq" id="WP_182559519.1">
    <property type="nucleotide sequence ID" value="NZ_JACGWT010000002.1"/>
</dbReference>
<dbReference type="EMBL" id="JACGWT010000002">
    <property type="protein sequence ID" value="MBA8793987.1"/>
    <property type="molecule type" value="Genomic_DNA"/>
</dbReference>
<feature type="compositionally biased region" description="Low complexity" evidence="7">
    <location>
        <begin position="239"/>
        <end position="253"/>
    </location>
</feature>
<keyword evidence="4" id="KW-0378">Hydrolase</keyword>
<proteinExistence type="predicted"/>
<keyword evidence="6" id="KW-0464">Manganese</keyword>
<dbReference type="PROSITE" id="PS51462">
    <property type="entry name" value="NUDIX"/>
    <property type="match status" value="1"/>
</dbReference>
<evidence type="ECO:0000313" key="9">
    <source>
        <dbReference type="EMBL" id="MBA8793987.1"/>
    </source>
</evidence>
<feature type="region of interest" description="Disordered" evidence="7">
    <location>
        <begin position="237"/>
        <end position="260"/>
    </location>
</feature>
<dbReference type="InterPro" id="IPR045121">
    <property type="entry name" value="CoAse"/>
</dbReference>
<evidence type="ECO:0000259" key="8">
    <source>
        <dbReference type="PROSITE" id="PS51462"/>
    </source>
</evidence>
<dbReference type="InterPro" id="IPR015797">
    <property type="entry name" value="NUDIX_hydrolase-like_dom_sf"/>
</dbReference>
<name>A0A7W3IRM9_9ACTN</name>
<evidence type="ECO:0000256" key="2">
    <source>
        <dbReference type="ARBA" id="ARBA00001946"/>
    </source>
</evidence>
<comment type="cofactor">
    <cofactor evidence="2">
        <name>Mg(2+)</name>
        <dbReference type="ChEBI" id="CHEBI:18420"/>
    </cofactor>
</comment>
<comment type="caution">
    <text evidence="9">The sequence shown here is derived from an EMBL/GenBank/DDBJ whole genome shotgun (WGS) entry which is preliminary data.</text>
</comment>
<keyword evidence="5" id="KW-0460">Magnesium</keyword>
<keyword evidence="10" id="KW-1185">Reference proteome</keyword>
<dbReference type="PANTHER" id="PTHR12992">
    <property type="entry name" value="NUDIX HYDROLASE"/>
    <property type="match status" value="1"/>
</dbReference>
<dbReference type="PANTHER" id="PTHR12992:SF11">
    <property type="entry name" value="MITOCHONDRIAL COENZYME A DIPHOSPHATASE NUDT8"/>
    <property type="match status" value="1"/>
</dbReference>
<sequence>MNGFAEDGADQAASGPLPGWLRPLADAVADRAGAERAAVEANRPDRRSTGAGRAAAVLVAIGSDVHGPELILIERAATLRSHPGQVAFPGGSRDPGDDFPAGTAVREATEEVGLDPASVRVFGTLPANYVAVSGFDVTPVLAWWHTPGLVRVVDRAEVAAVHRVPVAWLTDPARRGRVRHPSGYVGPAFEIGPADRPAEPLVWGLTAHMVDAVLDLAGWTRPWDRDRMLPIPDRHLSDGRAAAARGTGTVSAAPPREERR</sequence>
<dbReference type="InterPro" id="IPR000086">
    <property type="entry name" value="NUDIX_hydrolase_dom"/>
</dbReference>
<evidence type="ECO:0000256" key="7">
    <source>
        <dbReference type="SAM" id="MobiDB-lite"/>
    </source>
</evidence>
<evidence type="ECO:0000256" key="4">
    <source>
        <dbReference type="ARBA" id="ARBA00022801"/>
    </source>
</evidence>
<accession>A0A7W3IRM9</accession>
<evidence type="ECO:0000313" key="10">
    <source>
        <dbReference type="Proteomes" id="UP000523079"/>
    </source>
</evidence>
<evidence type="ECO:0000256" key="6">
    <source>
        <dbReference type="ARBA" id="ARBA00023211"/>
    </source>
</evidence>
<dbReference type="Pfam" id="PF00293">
    <property type="entry name" value="NUDIX"/>
    <property type="match status" value="1"/>
</dbReference>
<comment type="cofactor">
    <cofactor evidence="1">
        <name>Mn(2+)</name>
        <dbReference type="ChEBI" id="CHEBI:29035"/>
    </cofactor>
</comment>
<organism evidence="9 10">
    <name type="scientific">Microlunatus kandeliicorticis</name>
    <dbReference type="NCBI Taxonomy" id="1759536"/>
    <lineage>
        <taxon>Bacteria</taxon>
        <taxon>Bacillati</taxon>
        <taxon>Actinomycetota</taxon>
        <taxon>Actinomycetes</taxon>
        <taxon>Propionibacteriales</taxon>
        <taxon>Propionibacteriaceae</taxon>
        <taxon>Microlunatus</taxon>
    </lineage>
</organism>
<dbReference type="GO" id="GO:0046872">
    <property type="term" value="F:metal ion binding"/>
    <property type="evidence" value="ECO:0007669"/>
    <property type="project" value="UniProtKB-KW"/>
</dbReference>
<reference evidence="9 10" key="1">
    <citation type="submission" date="2020-07" db="EMBL/GenBank/DDBJ databases">
        <title>Sequencing the genomes of 1000 actinobacteria strains.</title>
        <authorList>
            <person name="Klenk H.-P."/>
        </authorList>
    </citation>
    <scope>NUCLEOTIDE SEQUENCE [LARGE SCALE GENOMIC DNA]</scope>
    <source>
        <strain evidence="9 10">DSM 100723</strain>
    </source>
</reference>
<keyword evidence="3" id="KW-0479">Metal-binding</keyword>
<feature type="domain" description="Nudix hydrolase" evidence="8">
    <location>
        <begin position="52"/>
        <end position="191"/>
    </location>
</feature>
<dbReference type="AlphaFoldDB" id="A0A7W3IRM9"/>